<accession>A0A0B7B6B2</accession>
<dbReference type="AlphaFoldDB" id="A0A0B7B6B2"/>
<gene>
    <name evidence="1" type="primary">ORF167575</name>
</gene>
<evidence type="ECO:0000313" key="1">
    <source>
        <dbReference type="EMBL" id="CEK88874.1"/>
    </source>
</evidence>
<feature type="non-terminal residue" evidence="1">
    <location>
        <position position="81"/>
    </location>
</feature>
<reference evidence="1" key="1">
    <citation type="submission" date="2014-12" db="EMBL/GenBank/DDBJ databases">
        <title>Insight into the proteome of Arion vulgaris.</title>
        <authorList>
            <person name="Aradska J."/>
            <person name="Bulat T."/>
            <person name="Smidak R."/>
            <person name="Sarate P."/>
            <person name="Gangsoo J."/>
            <person name="Sialana F."/>
            <person name="Bilban M."/>
            <person name="Lubec G."/>
        </authorList>
    </citation>
    <scope>NUCLEOTIDE SEQUENCE</scope>
    <source>
        <tissue evidence="1">Skin</tissue>
    </source>
</reference>
<name>A0A0B7B6B2_9EUPU</name>
<dbReference type="EMBL" id="HACG01042009">
    <property type="protein sequence ID" value="CEK88874.1"/>
    <property type="molecule type" value="Transcribed_RNA"/>
</dbReference>
<organism evidence="1">
    <name type="scientific">Arion vulgaris</name>
    <dbReference type="NCBI Taxonomy" id="1028688"/>
    <lineage>
        <taxon>Eukaryota</taxon>
        <taxon>Metazoa</taxon>
        <taxon>Spiralia</taxon>
        <taxon>Lophotrochozoa</taxon>
        <taxon>Mollusca</taxon>
        <taxon>Gastropoda</taxon>
        <taxon>Heterobranchia</taxon>
        <taxon>Euthyneura</taxon>
        <taxon>Panpulmonata</taxon>
        <taxon>Eupulmonata</taxon>
        <taxon>Stylommatophora</taxon>
        <taxon>Helicina</taxon>
        <taxon>Arionoidea</taxon>
        <taxon>Arionidae</taxon>
        <taxon>Arion</taxon>
    </lineage>
</organism>
<protein>
    <submittedName>
        <fullName evidence="1">Uncharacterized protein</fullName>
    </submittedName>
</protein>
<feature type="non-terminal residue" evidence="1">
    <location>
        <position position="1"/>
    </location>
</feature>
<proteinExistence type="predicted"/>
<sequence length="81" mass="9052">AHVWTMQGWAHQWANVHGAGSGAAGVRVSNPPKCAQNWKVQQRFNPMSVSARRELLLPCTLNKTEQQENDRFSGQITLINP</sequence>